<name>A0A8J3NHQ1_9ACTN</name>
<feature type="transmembrane region" description="Helical" evidence="8">
    <location>
        <begin position="147"/>
        <end position="166"/>
    </location>
</feature>
<keyword evidence="6 8" id="KW-1133">Transmembrane helix</keyword>
<feature type="transmembrane region" description="Helical" evidence="8">
    <location>
        <begin position="7"/>
        <end position="27"/>
    </location>
</feature>
<comment type="subcellular location">
    <subcellularLocation>
        <location evidence="1">Cell membrane</location>
        <topology evidence="1">Multi-pass membrane protein</topology>
    </subcellularLocation>
</comment>
<dbReference type="Proteomes" id="UP000601223">
    <property type="component" value="Unassembled WGS sequence"/>
</dbReference>
<dbReference type="RefSeq" id="WP_203746162.1">
    <property type="nucleotide sequence ID" value="NZ_BONF01000015.1"/>
</dbReference>
<reference evidence="9 10" key="1">
    <citation type="submission" date="2021-01" db="EMBL/GenBank/DDBJ databases">
        <title>Whole genome shotgun sequence of Catellatospora bangladeshensis NBRC 107357.</title>
        <authorList>
            <person name="Komaki H."/>
            <person name="Tamura T."/>
        </authorList>
    </citation>
    <scope>NUCLEOTIDE SEQUENCE [LARGE SCALE GENOMIC DNA]</scope>
    <source>
        <strain evidence="9 10">NBRC 107357</strain>
    </source>
</reference>
<feature type="transmembrane region" description="Helical" evidence="8">
    <location>
        <begin position="256"/>
        <end position="276"/>
    </location>
</feature>
<evidence type="ECO:0000256" key="7">
    <source>
        <dbReference type="ARBA" id="ARBA00023136"/>
    </source>
</evidence>
<evidence type="ECO:0000256" key="2">
    <source>
        <dbReference type="ARBA" id="ARBA00009773"/>
    </source>
</evidence>
<evidence type="ECO:0000313" key="10">
    <source>
        <dbReference type="Proteomes" id="UP000601223"/>
    </source>
</evidence>
<feature type="transmembrane region" description="Helical" evidence="8">
    <location>
        <begin position="229"/>
        <end position="249"/>
    </location>
</feature>
<gene>
    <name evidence="9" type="ORF">Cba03nite_29740</name>
</gene>
<keyword evidence="5 8" id="KW-0812">Transmembrane</keyword>
<comment type="caution">
    <text evidence="9">The sequence shown here is derived from an EMBL/GenBank/DDBJ whole genome shotgun (WGS) entry which is preliminary data.</text>
</comment>
<dbReference type="GO" id="GO:0005886">
    <property type="term" value="C:plasma membrane"/>
    <property type="evidence" value="ECO:0007669"/>
    <property type="project" value="UniProtKB-SubCell"/>
</dbReference>
<evidence type="ECO:0000256" key="5">
    <source>
        <dbReference type="ARBA" id="ARBA00022692"/>
    </source>
</evidence>
<organism evidence="9 10">
    <name type="scientific">Catellatospora bangladeshensis</name>
    <dbReference type="NCBI Taxonomy" id="310355"/>
    <lineage>
        <taxon>Bacteria</taxon>
        <taxon>Bacillati</taxon>
        <taxon>Actinomycetota</taxon>
        <taxon>Actinomycetes</taxon>
        <taxon>Micromonosporales</taxon>
        <taxon>Micromonosporaceae</taxon>
        <taxon>Catellatospora</taxon>
    </lineage>
</organism>
<keyword evidence="3" id="KW-0813">Transport</keyword>
<accession>A0A8J3NHQ1</accession>
<evidence type="ECO:0000313" key="9">
    <source>
        <dbReference type="EMBL" id="GIF81625.1"/>
    </source>
</evidence>
<feature type="transmembrane region" description="Helical" evidence="8">
    <location>
        <begin position="198"/>
        <end position="223"/>
    </location>
</feature>
<dbReference type="Pfam" id="PF01594">
    <property type="entry name" value="AI-2E_transport"/>
    <property type="match status" value="1"/>
</dbReference>
<comment type="similarity">
    <text evidence="2">Belongs to the autoinducer-2 exporter (AI-2E) (TC 2.A.86) family.</text>
</comment>
<evidence type="ECO:0000256" key="4">
    <source>
        <dbReference type="ARBA" id="ARBA00022475"/>
    </source>
</evidence>
<feature type="transmembrane region" description="Helical" evidence="8">
    <location>
        <begin position="63"/>
        <end position="88"/>
    </location>
</feature>
<proteinExistence type="inferred from homology"/>
<feature type="transmembrane region" description="Helical" evidence="8">
    <location>
        <begin position="33"/>
        <end position="51"/>
    </location>
</feature>
<dbReference type="PANTHER" id="PTHR21716:SF53">
    <property type="entry name" value="PERMEASE PERM-RELATED"/>
    <property type="match status" value="1"/>
</dbReference>
<feature type="transmembrane region" description="Helical" evidence="8">
    <location>
        <begin position="296"/>
        <end position="325"/>
    </location>
</feature>
<evidence type="ECO:0000256" key="1">
    <source>
        <dbReference type="ARBA" id="ARBA00004651"/>
    </source>
</evidence>
<keyword evidence="7 8" id="KW-0472">Membrane</keyword>
<dbReference type="InterPro" id="IPR002549">
    <property type="entry name" value="AI-2E-like"/>
</dbReference>
<dbReference type="EMBL" id="BONF01000015">
    <property type="protein sequence ID" value="GIF81625.1"/>
    <property type="molecule type" value="Genomic_DNA"/>
</dbReference>
<evidence type="ECO:0000256" key="3">
    <source>
        <dbReference type="ARBA" id="ARBA00022448"/>
    </source>
</evidence>
<evidence type="ECO:0000256" key="8">
    <source>
        <dbReference type="SAM" id="Phobius"/>
    </source>
</evidence>
<protein>
    <submittedName>
        <fullName evidence="9">AI-2E family transporter</fullName>
    </submittedName>
</protein>
<sequence>MTAGEVFRWAAAGACGLALVGLVLVALWTVRGVLALVLVSLFVAVSLDPAVRWLVRHRVRRPYAVAMILVIVVGSLAALVIGVGPSLVSQAGNLVRDLPGYIAGLDERSPLFRDLSTRYGLDDRLNELAASVPAWIATNLLSMFQTFLEGLATAVTVLVLSLYFLADMPRLRRRAQLIAPDRHRERVRRIVDTAVDKVGTYMIGNAVISLIAGAVAYLGLMIFDVPFALPLALIVAITDLIPLVGATLGMAVCGTVAAMAAGLWPAAIAIVLWLLAYQQLENYWIVPRMMRRSLDMPSLAVLLAGLVGAALLGLIGALMAIPIAATIKAVIAELRTPLPPPGYAIDHPVDDPELSQLAAEADPAVPAMRAAAD</sequence>
<dbReference type="GO" id="GO:0055085">
    <property type="term" value="P:transmembrane transport"/>
    <property type="evidence" value="ECO:0007669"/>
    <property type="project" value="TreeGrafter"/>
</dbReference>
<keyword evidence="10" id="KW-1185">Reference proteome</keyword>
<keyword evidence="4" id="KW-1003">Cell membrane</keyword>
<evidence type="ECO:0000256" key="6">
    <source>
        <dbReference type="ARBA" id="ARBA00022989"/>
    </source>
</evidence>
<dbReference type="AlphaFoldDB" id="A0A8J3NHQ1"/>
<dbReference type="PANTHER" id="PTHR21716">
    <property type="entry name" value="TRANSMEMBRANE PROTEIN"/>
    <property type="match status" value="1"/>
</dbReference>